<feature type="region of interest" description="Disordered" evidence="4">
    <location>
        <begin position="97"/>
        <end position="121"/>
    </location>
</feature>
<dbReference type="STRING" id="5627.A0A1C7LUH1"/>
<dbReference type="OMA" id="ESDWYSS"/>
<proteinExistence type="predicted"/>
<protein>
    <submittedName>
        <fullName evidence="6">Repressor ROX1</fullName>
    </submittedName>
</protein>
<dbReference type="Pfam" id="PF00505">
    <property type="entry name" value="HMG_box"/>
    <property type="match status" value="1"/>
</dbReference>
<dbReference type="GO" id="GO:0000978">
    <property type="term" value="F:RNA polymerase II cis-regulatory region sequence-specific DNA binding"/>
    <property type="evidence" value="ECO:0007669"/>
    <property type="project" value="TreeGrafter"/>
</dbReference>
<evidence type="ECO:0000256" key="4">
    <source>
        <dbReference type="SAM" id="MobiDB-lite"/>
    </source>
</evidence>
<evidence type="ECO:0000313" key="6">
    <source>
        <dbReference type="EMBL" id="OBZ67697.1"/>
    </source>
</evidence>
<keyword evidence="7" id="KW-1185">Reference proteome</keyword>
<dbReference type="Proteomes" id="UP000092993">
    <property type="component" value="Unassembled WGS sequence"/>
</dbReference>
<evidence type="ECO:0000256" key="3">
    <source>
        <dbReference type="PROSITE-ProRule" id="PRU00267"/>
    </source>
</evidence>
<dbReference type="InterPro" id="IPR051356">
    <property type="entry name" value="SOX/SOX-like_TF"/>
</dbReference>
<feature type="compositionally biased region" description="Low complexity" evidence="4">
    <location>
        <begin position="292"/>
        <end position="311"/>
    </location>
</feature>
<dbReference type="GO" id="GO:0000981">
    <property type="term" value="F:DNA-binding transcription factor activity, RNA polymerase II-specific"/>
    <property type="evidence" value="ECO:0007669"/>
    <property type="project" value="TreeGrafter"/>
</dbReference>
<dbReference type="PROSITE" id="PS50118">
    <property type="entry name" value="HMG_BOX_2"/>
    <property type="match status" value="1"/>
</dbReference>
<dbReference type="InterPro" id="IPR036910">
    <property type="entry name" value="HMG_box_dom_sf"/>
</dbReference>
<reference evidence="6 7" key="1">
    <citation type="submission" date="2016-03" db="EMBL/GenBank/DDBJ databases">
        <title>Whole genome sequencing of Grifola frondosa 9006-11.</title>
        <authorList>
            <person name="Min B."/>
            <person name="Park H."/>
            <person name="Kim J.-G."/>
            <person name="Cho H."/>
            <person name="Oh Y.-L."/>
            <person name="Kong W.-S."/>
            <person name="Choi I.-G."/>
        </authorList>
    </citation>
    <scope>NUCLEOTIDE SEQUENCE [LARGE SCALE GENOMIC DNA]</scope>
    <source>
        <strain evidence="6 7">9006-11</strain>
    </source>
</reference>
<keyword evidence="2 3" id="KW-0539">Nucleus</keyword>
<dbReference type="OrthoDB" id="6247875at2759"/>
<evidence type="ECO:0000259" key="5">
    <source>
        <dbReference type="PROSITE" id="PS50118"/>
    </source>
</evidence>
<evidence type="ECO:0000256" key="1">
    <source>
        <dbReference type="ARBA" id="ARBA00023125"/>
    </source>
</evidence>
<dbReference type="InterPro" id="IPR009071">
    <property type="entry name" value="HMG_box_dom"/>
</dbReference>
<dbReference type="EMBL" id="LUGG01000023">
    <property type="protein sequence ID" value="OBZ67697.1"/>
    <property type="molecule type" value="Genomic_DNA"/>
</dbReference>
<feature type="compositionally biased region" description="Low complexity" evidence="4">
    <location>
        <begin position="268"/>
        <end position="285"/>
    </location>
</feature>
<keyword evidence="1 3" id="KW-0238">DNA-binding</keyword>
<gene>
    <name evidence="6" type="primary">ROX1_1</name>
    <name evidence="6" type="ORF">A0H81_12171</name>
</gene>
<dbReference type="GO" id="GO:0005634">
    <property type="term" value="C:nucleus"/>
    <property type="evidence" value="ECO:0007669"/>
    <property type="project" value="UniProtKB-UniRule"/>
</dbReference>
<dbReference type="SUPFAM" id="SSF47095">
    <property type="entry name" value="HMG-box"/>
    <property type="match status" value="1"/>
</dbReference>
<organism evidence="6 7">
    <name type="scientific">Grifola frondosa</name>
    <name type="common">Maitake</name>
    <name type="synonym">Polyporus frondosus</name>
    <dbReference type="NCBI Taxonomy" id="5627"/>
    <lineage>
        <taxon>Eukaryota</taxon>
        <taxon>Fungi</taxon>
        <taxon>Dikarya</taxon>
        <taxon>Basidiomycota</taxon>
        <taxon>Agaricomycotina</taxon>
        <taxon>Agaricomycetes</taxon>
        <taxon>Polyporales</taxon>
        <taxon>Grifolaceae</taxon>
        <taxon>Grifola</taxon>
    </lineage>
</organism>
<evidence type="ECO:0000256" key="2">
    <source>
        <dbReference type="ARBA" id="ARBA00023242"/>
    </source>
</evidence>
<feature type="region of interest" description="Disordered" evidence="4">
    <location>
        <begin position="267"/>
        <end position="311"/>
    </location>
</feature>
<dbReference type="AlphaFoldDB" id="A0A1C7LUH1"/>
<dbReference type="PANTHER" id="PTHR45789:SF2">
    <property type="entry name" value="FI18025P1"/>
    <property type="match status" value="1"/>
</dbReference>
<sequence length="528" mass="58421">MYVISHSFHLRYLPAPSLPPESTLRPLAPAPFSLYRMPVARTKASKRKAAKDALTSGPPVDSFNSIAFAPNVTPGTFYDPPPPIAFAYESTLFPDSDDLSSSGRRSGHAKKRPEDHIPRPPNAFILFRTSFIRNRHVPAQVETNHSTLSKIIGITWKKMPPAEKSFWRGKAKLVEAEHKRRFPQYAFRPQHVKSEVTGKKGKTSKDKRKTREVGLKDMKRCTKIAELLVEGKKGDELDAAVQEFDRYHVPEVVTRFEAPITALNFRRSSSAPVPSSESSKSSLPRTPKKNRSASSQPESSSPYPSECFTPSSSLSDMDMESDFYSSPSSPFIPKSSTYSPSATNPSLNFDTFTFNPSTAMPLDVCDPLSDDQQSNFNMFSVASHEPYMHDDLFSPTPQGSYTPQSDIFPPRNLTINTNFNWTIVPSPFSNMGTPQAGSSLQSPCDPLSGMEDSIPSFDFGPASYEFLSPESSYSAPLDFHASPHVDMSFSDTDFTSTPRTDPPFYGKPGHEGPGFSPSFFADLPTYAT</sequence>
<evidence type="ECO:0000313" key="7">
    <source>
        <dbReference type="Proteomes" id="UP000092993"/>
    </source>
</evidence>
<feature type="compositionally biased region" description="Basic residues" evidence="4">
    <location>
        <begin position="199"/>
        <end position="208"/>
    </location>
</feature>
<comment type="caution">
    <text evidence="6">The sequence shown here is derived from an EMBL/GenBank/DDBJ whole genome shotgun (WGS) entry which is preliminary data.</text>
</comment>
<feature type="region of interest" description="Disordered" evidence="4">
    <location>
        <begin position="493"/>
        <end position="528"/>
    </location>
</feature>
<feature type="DNA-binding region" description="HMG box" evidence="3">
    <location>
        <begin position="117"/>
        <end position="186"/>
    </location>
</feature>
<feature type="domain" description="HMG box" evidence="5">
    <location>
        <begin position="117"/>
        <end position="186"/>
    </location>
</feature>
<feature type="region of interest" description="Disordered" evidence="4">
    <location>
        <begin position="192"/>
        <end position="213"/>
    </location>
</feature>
<name>A0A1C7LUH1_GRIFR</name>
<dbReference type="Gene3D" id="1.10.30.10">
    <property type="entry name" value="High mobility group box domain"/>
    <property type="match status" value="1"/>
</dbReference>
<dbReference type="PANTHER" id="PTHR45789">
    <property type="entry name" value="FI18025P1"/>
    <property type="match status" value="1"/>
</dbReference>
<accession>A0A1C7LUH1</accession>
<dbReference type="CDD" id="cd01389">
    <property type="entry name" value="HMG-box_ROX1-like"/>
    <property type="match status" value="1"/>
</dbReference>
<dbReference type="SMART" id="SM00398">
    <property type="entry name" value="HMG"/>
    <property type="match status" value="1"/>
</dbReference>